<dbReference type="AlphaFoldDB" id="A0A839QMD7"/>
<accession>A0A839QMD7</accession>
<evidence type="ECO:0000256" key="1">
    <source>
        <dbReference type="SAM" id="MobiDB-lite"/>
    </source>
</evidence>
<feature type="region of interest" description="Disordered" evidence="1">
    <location>
        <begin position="19"/>
        <end position="40"/>
    </location>
</feature>
<comment type="caution">
    <text evidence="2">The sequence shown here is derived from an EMBL/GenBank/DDBJ whole genome shotgun (WGS) entry which is preliminary data.</text>
</comment>
<feature type="region of interest" description="Disordered" evidence="1">
    <location>
        <begin position="129"/>
        <end position="195"/>
    </location>
</feature>
<dbReference type="EMBL" id="JACHVS010000001">
    <property type="protein sequence ID" value="MBB2994372.1"/>
    <property type="molecule type" value="Genomic_DNA"/>
</dbReference>
<reference evidence="2 3" key="1">
    <citation type="submission" date="2020-08" db="EMBL/GenBank/DDBJ databases">
        <title>Sequencing the genomes of 1000 actinobacteria strains.</title>
        <authorList>
            <person name="Klenk H.-P."/>
        </authorList>
    </citation>
    <scope>NUCLEOTIDE SEQUENCE [LARGE SCALE GENOMIC DNA]</scope>
    <source>
        <strain evidence="2 3">DSM 22826</strain>
    </source>
</reference>
<keyword evidence="3" id="KW-1185">Reference proteome</keyword>
<evidence type="ECO:0000313" key="3">
    <source>
        <dbReference type="Proteomes" id="UP000523000"/>
    </source>
</evidence>
<organism evidence="2 3">
    <name type="scientific">Paeniglutamicibacter cryotolerans</name>
    <dbReference type="NCBI Taxonomy" id="670079"/>
    <lineage>
        <taxon>Bacteria</taxon>
        <taxon>Bacillati</taxon>
        <taxon>Actinomycetota</taxon>
        <taxon>Actinomycetes</taxon>
        <taxon>Micrococcales</taxon>
        <taxon>Micrococcaceae</taxon>
        <taxon>Paeniglutamicibacter</taxon>
    </lineage>
</organism>
<dbReference type="Proteomes" id="UP000523000">
    <property type="component" value="Unassembled WGS sequence"/>
</dbReference>
<feature type="compositionally biased region" description="Basic and acidic residues" evidence="1">
    <location>
        <begin position="178"/>
        <end position="194"/>
    </location>
</feature>
<evidence type="ECO:0000313" key="2">
    <source>
        <dbReference type="EMBL" id="MBB2994372.1"/>
    </source>
</evidence>
<proteinExistence type="predicted"/>
<protein>
    <submittedName>
        <fullName evidence="2">Uncharacterized protein</fullName>
    </submittedName>
</protein>
<feature type="compositionally biased region" description="Low complexity" evidence="1">
    <location>
        <begin position="139"/>
        <end position="152"/>
    </location>
</feature>
<sequence>MEPGKGYVSWCPEKGFGKHAAAGTHASGHAEEDNSYFTRTDNTSASFSARTASKAKLTGKDQEQLKVSATAISRHFRGSHYDPTSKAYPAKKVAFQVKSGSRWRTCTAVNLNVKGSASVTVEGSKKSSYRLAVPKTSPRRAASPRQQSRSRPGLGVMRGPGHASGGPALVLPPDSPYDGERDGPDPAVKRHDAQEVATQWTMDLVDATCPCRVS</sequence>
<gene>
    <name evidence="2" type="ORF">E9229_000563</name>
</gene>
<name>A0A839QMD7_9MICC</name>